<feature type="domain" description="Capsid protein VP4 dicistrovirus" evidence="7">
    <location>
        <begin position="350"/>
        <end position="406"/>
    </location>
</feature>
<evidence type="ECO:0000313" key="8">
    <source>
        <dbReference type="EMBL" id="QGX47958.1"/>
    </source>
</evidence>
<dbReference type="Pfam" id="PF00073">
    <property type="entry name" value="Rhv"/>
    <property type="match status" value="1"/>
</dbReference>
<evidence type="ECO:0000256" key="3">
    <source>
        <dbReference type="ARBA" id="ARBA00022844"/>
    </source>
</evidence>
<proteinExistence type="predicted"/>
<dbReference type="SUPFAM" id="SSF88633">
    <property type="entry name" value="Positive stranded ssRNA viruses"/>
    <property type="match status" value="3"/>
</dbReference>
<dbReference type="GO" id="GO:0019028">
    <property type="term" value="C:viral capsid"/>
    <property type="evidence" value="ECO:0007669"/>
    <property type="project" value="UniProtKB-KW"/>
</dbReference>
<dbReference type="InterPro" id="IPR033703">
    <property type="entry name" value="Rhv-like"/>
</dbReference>
<feature type="domain" description="Dicistrovirus capsid-polyprotein C-terminal" evidence="6">
    <location>
        <begin position="730"/>
        <end position="910"/>
    </location>
</feature>
<dbReference type="InterPro" id="IPR001676">
    <property type="entry name" value="Picornavirus_capsid"/>
</dbReference>
<feature type="domain" description="Picornavirus capsid" evidence="5">
    <location>
        <begin position="106"/>
        <end position="215"/>
    </location>
</feature>
<feature type="compositionally biased region" description="Basic and acidic residues" evidence="4">
    <location>
        <begin position="339"/>
        <end position="353"/>
    </location>
</feature>
<feature type="region of interest" description="Disordered" evidence="4">
    <location>
        <begin position="44"/>
        <end position="63"/>
    </location>
</feature>
<comment type="subcellular location">
    <subcellularLocation>
        <location evidence="1">Virion</location>
    </subcellularLocation>
</comment>
<feature type="compositionally biased region" description="Polar residues" evidence="4">
    <location>
        <begin position="13"/>
        <end position="36"/>
    </location>
</feature>
<feature type="region of interest" description="Disordered" evidence="4">
    <location>
        <begin position="326"/>
        <end position="359"/>
    </location>
</feature>
<evidence type="ECO:0000259" key="5">
    <source>
        <dbReference type="Pfam" id="PF00073"/>
    </source>
</evidence>
<organism evidence="8">
    <name type="scientific">Acute bee paralysis virus</name>
    <dbReference type="NCBI Taxonomy" id="92444"/>
    <lineage>
        <taxon>Viruses</taxon>
        <taxon>Riboviria</taxon>
        <taxon>Orthornavirae</taxon>
        <taxon>Pisuviricota</taxon>
        <taxon>Pisoniviricetes</taxon>
        <taxon>Picornavirales</taxon>
        <taxon>Dicistroviridae</taxon>
        <taxon>Aparavirus</taxon>
        <taxon>Aparavirus apisacutum</taxon>
    </lineage>
</organism>
<dbReference type="Gene3D" id="2.60.120.20">
    <property type="match status" value="3"/>
</dbReference>
<evidence type="ECO:0000256" key="4">
    <source>
        <dbReference type="SAM" id="MobiDB-lite"/>
    </source>
</evidence>
<evidence type="ECO:0000256" key="1">
    <source>
        <dbReference type="ARBA" id="ARBA00004328"/>
    </source>
</evidence>
<dbReference type="Pfam" id="PF11492">
    <property type="entry name" value="Dicistro_VP4"/>
    <property type="match status" value="1"/>
</dbReference>
<evidence type="ECO:0000259" key="7">
    <source>
        <dbReference type="Pfam" id="PF11492"/>
    </source>
</evidence>
<dbReference type="EMBL" id="MN510868">
    <property type="protein sequence ID" value="QGX47958.1"/>
    <property type="molecule type" value="Genomic_RNA"/>
</dbReference>
<keyword evidence="2" id="KW-0167">Capsid protein</keyword>
<protein>
    <submittedName>
        <fullName evidence="8">ORF-1</fullName>
    </submittedName>
</protein>
<dbReference type="InterPro" id="IPR029053">
    <property type="entry name" value="Viral_coat"/>
</dbReference>
<evidence type="ECO:0000259" key="6">
    <source>
        <dbReference type="Pfam" id="PF08762"/>
    </source>
</evidence>
<evidence type="ECO:0000256" key="2">
    <source>
        <dbReference type="ARBA" id="ARBA00022561"/>
    </source>
</evidence>
<accession>A0A6B9DFZ2</accession>
<dbReference type="CDD" id="cd00205">
    <property type="entry name" value="rhv_like"/>
    <property type="match status" value="2"/>
</dbReference>
<reference evidence="8" key="1">
    <citation type="journal article" date="2019" name="Viruses">
        <title>Next-Generation Sequencing on Insectivorous Bat Guano: An Accurate Tool to Identify Arthropod Viruses of Potential Agricultural Concern.</title>
        <authorList>
            <person name="Bourgarel M."/>
            <person name="Noel V."/>
            <person name="Pfukenyi D."/>
            <person name="Michaux J."/>
            <person name="Andre A."/>
            <person name="Becquart P."/>
            <person name="Cerqueira F."/>
            <person name="Barrachina C."/>
            <person name="Boue V."/>
            <person name="Talignani L."/>
            <person name="Matope G."/>
            <person name="Misse D."/>
            <person name="Morand S."/>
            <person name="Liegeois F."/>
        </authorList>
    </citation>
    <scope>NUCLEOTIDE SEQUENCE</scope>
    <source>
        <strain evidence="8">ABPV CR-026</strain>
    </source>
</reference>
<dbReference type="InterPro" id="IPR014872">
    <property type="entry name" value="Dicistrovirus_capsid-polyPr_C"/>
</dbReference>
<name>A0A6B9DFZ2_9VIRU</name>
<sequence length="914" mass="102213">MNVAFRKTIPADQETNTSNVHNTQLASTSEENSVETEQITTFHDVETPNRIDTPMAQDTSSARSMDDTHSIIQFLQRPVLIDNIEIVAGSTADDNKPLTRYVLDRQNPQPIVRSWTLPSVVLSSGGKGQKLANFKYLRCDVKVKIVLNANPFIAGRLYLAYSPYDDKVDPARSIRYTSRAGVTGYPGIEIDFQIDNSVEMTIPYASFQEAYDLVTGTEDFVKLYLFTITPILSPTSTSASSKVDLSVYMWLDNISLVIPTYRVNTNIVPNVRTVVQTVQNMSTRDSETIRKAMVALRKSNKASYDYIVQSLSSAVPEVKNVVMQINSKKNVPKKTQTTTKDKPKTTPKPKNENPKIGPISELATGVSKVANGIERIPVIGEMAKPVTSTIKWVADKIGSVAAIFGWSKPRNQEQVCLYQNVPGWGYSLYKGIDNSVPLAFDPNNELGDLRDVFPSGVDEMAIGYVCGNPAVKHVLSWNTIDKVQVPISNGDDWGGVIPVGMPCYSKMVRTVEAEKTRTKTEVMDPAPCEYVCNMFSYWRATMCYRIAVVKTAFHTGRLEIFFEPGRIPVITTADNISPDLTQLDGIRAPSDNNYKYILDLTNDTEITIRVPFVSNKMFMKTTGIYGGNSENNWDFSESFTGFLCVRPVTKLMCPETVSSNVSIVIWKWAEDVVVVEPKPLISGPTQVYQPPVTSSDSANIINASMQINLANKADENVITFFDSDDAEERNMEALLKGSGEQIMNLRALLRTFRTISENWNLAPNTKTALTDLTDVADKEGRDYMSYLSYLYRFYRGGRRYKFFNTTALKQSQTCYIRSFLTPRYYTPDNTNNDGPSHITYPVLNPVHEVEVPYYSQYRKLPIASTSDKGYDASLMYYSNVGTNQIVARAGNDDFTFGWLIGTPQTQGITRTESK</sequence>
<dbReference type="InterPro" id="IPR024343">
    <property type="entry name" value="VP4_dicistrovir"/>
</dbReference>
<dbReference type="GO" id="GO:0005198">
    <property type="term" value="F:structural molecule activity"/>
    <property type="evidence" value="ECO:0007669"/>
    <property type="project" value="InterPro"/>
</dbReference>
<keyword evidence="3" id="KW-0946">Virion</keyword>
<feature type="region of interest" description="Disordered" evidence="4">
    <location>
        <begin position="1"/>
        <end position="36"/>
    </location>
</feature>
<dbReference type="Pfam" id="PF08762">
    <property type="entry name" value="CRPV_capsid"/>
    <property type="match status" value="1"/>
</dbReference>